<feature type="compositionally biased region" description="Polar residues" evidence="1">
    <location>
        <begin position="39"/>
        <end position="55"/>
    </location>
</feature>
<dbReference type="Proteomes" id="UP001172155">
    <property type="component" value="Unassembled WGS sequence"/>
</dbReference>
<organism evidence="2 3">
    <name type="scientific">Schizothecium vesticola</name>
    <dbReference type="NCBI Taxonomy" id="314040"/>
    <lineage>
        <taxon>Eukaryota</taxon>
        <taxon>Fungi</taxon>
        <taxon>Dikarya</taxon>
        <taxon>Ascomycota</taxon>
        <taxon>Pezizomycotina</taxon>
        <taxon>Sordariomycetes</taxon>
        <taxon>Sordariomycetidae</taxon>
        <taxon>Sordariales</taxon>
        <taxon>Schizotheciaceae</taxon>
        <taxon>Schizothecium</taxon>
    </lineage>
</organism>
<proteinExistence type="predicted"/>
<dbReference type="EMBL" id="JAUKUD010000004">
    <property type="protein sequence ID" value="KAK0746631.1"/>
    <property type="molecule type" value="Genomic_DNA"/>
</dbReference>
<accession>A0AA40EWE1</accession>
<evidence type="ECO:0000313" key="3">
    <source>
        <dbReference type="Proteomes" id="UP001172155"/>
    </source>
</evidence>
<sequence length="160" mass="17973">MVTAVWATTGYFAPLRSVRTVAVCRRWASHYSTPGPANRGTNHPRSTPTDGRWTSVQPTPVTLTPIQATHPHQWFTSPWPGARLLTSSYRGGLIEVPSRCANSRSWRPHPSFSIEESRSMQDRPALPCRLQCHLIVTKIFSRPLLPFRLNLSSQKRPCSG</sequence>
<reference evidence="2" key="1">
    <citation type="submission" date="2023-06" db="EMBL/GenBank/DDBJ databases">
        <title>Genome-scale phylogeny and comparative genomics of the fungal order Sordariales.</title>
        <authorList>
            <consortium name="Lawrence Berkeley National Laboratory"/>
            <person name="Hensen N."/>
            <person name="Bonometti L."/>
            <person name="Westerberg I."/>
            <person name="Brannstrom I.O."/>
            <person name="Guillou S."/>
            <person name="Cros-Aarteil S."/>
            <person name="Calhoun S."/>
            <person name="Haridas S."/>
            <person name="Kuo A."/>
            <person name="Mondo S."/>
            <person name="Pangilinan J."/>
            <person name="Riley R."/>
            <person name="LaButti K."/>
            <person name="Andreopoulos B."/>
            <person name="Lipzen A."/>
            <person name="Chen C."/>
            <person name="Yanf M."/>
            <person name="Daum C."/>
            <person name="Ng V."/>
            <person name="Clum A."/>
            <person name="Steindorff A."/>
            <person name="Ohm R."/>
            <person name="Martin F."/>
            <person name="Silar P."/>
            <person name="Natvig D."/>
            <person name="Lalanne C."/>
            <person name="Gautier V."/>
            <person name="Ament-velasquez S.L."/>
            <person name="Kruys A."/>
            <person name="Hutchinson M.I."/>
            <person name="Powell A.J."/>
            <person name="Barry K."/>
            <person name="Miller A.N."/>
            <person name="Grigoriev I.V."/>
            <person name="Debuchy R."/>
            <person name="Gladieux P."/>
            <person name="Thoren M.H."/>
            <person name="Johannesson H."/>
        </authorList>
    </citation>
    <scope>NUCLEOTIDE SEQUENCE</scope>
    <source>
        <strain evidence="2">SMH3187-1</strain>
    </source>
</reference>
<evidence type="ECO:0000256" key="1">
    <source>
        <dbReference type="SAM" id="MobiDB-lite"/>
    </source>
</evidence>
<gene>
    <name evidence="2" type="ORF">B0T18DRAFT_155958</name>
</gene>
<evidence type="ECO:0000313" key="2">
    <source>
        <dbReference type="EMBL" id="KAK0746631.1"/>
    </source>
</evidence>
<keyword evidence="3" id="KW-1185">Reference proteome</keyword>
<dbReference type="AlphaFoldDB" id="A0AA40EWE1"/>
<feature type="region of interest" description="Disordered" evidence="1">
    <location>
        <begin position="32"/>
        <end position="55"/>
    </location>
</feature>
<protein>
    <submittedName>
        <fullName evidence="2">Uncharacterized protein</fullName>
    </submittedName>
</protein>
<comment type="caution">
    <text evidence="2">The sequence shown here is derived from an EMBL/GenBank/DDBJ whole genome shotgun (WGS) entry which is preliminary data.</text>
</comment>
<name>A0AA40EWE1_9PEZI</name>